<reference evidence="2 3" key="1">
    <citation type="submission" date="2024-08" db="EMBL/GenBank/DDBJ databases">
        <title>Insights into the chromosomal genome structure of Flemingia macrophylla.</title>
        <authorList>
            <person name="Ding Y."/>
            <person name="Zhao Y."/>
            <person name="Bi W."/>
            <person name="Wu M."/>
            <person name="Zhao G."/>
            <person name="Gong Y."/>
            <person name="Li W."/>
            <person name="Zhang P."/>
        </authorList>
    </citation>
    <scope>NUCLEOTIDE SEQUENCE [LARGE SCALE GENOMIC DNA]</scope>
    <source>
        <strain evidence="2">DYQJB</strain>
        <tissue evidence="2">Leaf</tissue>
    </source>
</reference>
<dbReference type="Proteomes" id="UP001603857">
    <property type="component" value="Unassembled WGS sequence"/>
</dbReference>
<organism evidence="2 3">
    <name type="scientific">Flemingia macrophylla</name>
    <dbReference type="NCBI Taxonomy" id="520843"/>
    <lineage>
        <taxon>Eukaryota</taxon>
        <taxon>Viridiplantae</taxon>
        <taxon>Streptophyta</taxon>
        <taxon>Embryophyta</taxon>
        <taxon>Tracheophyta</taxon>
        <taxon>Spermatophyta</taxon>
        <taxon>Magnoliopsida</taxon>
        <taxon>eudicotyledons</taxon>
        <taxon>Gunneridae</taxon>
        <taxon>Pentapetalae</taxon>
        <taxon>rosids</taxon>
        <taxon>fabids</taxon>
        <taxon>Fabales</taxon>
        <taxon>Fabaceae</taxon>
        <taxon>Papilionoideae</taxon>
        <taxon>50 kb inversion clade</taxon>
        <taxon>NPAAA clade</taxon>
        <taxon>indigoferoid/millettioid clade</taxon>
        <taxon>Phaseoleae</taxon>
        <taxon>Flemingia</taxon>
    </lineage>
</organism>
<evidence type="ECO:0000313" key="2">
    <source>
        <dbReference type="EMBL" id="KAL2330003.1"/>
    </source>
</evidence>
<name>A0ABD1M376_9FABA</name>
<evidence type="ECO:0000256" key="1">
    <source>
        <dbReference type="SAM" id="MobiDB-lite"/>
    </source>
</evidence>
<protein>
    <submittedName>
        <fullName evidence="2">Uncharacterized protein</fullName>
    </submittedName>
</protein>
<sequence>MSSSKVSTRLWHVSTLSRRMLPDPDPFTTISAECSEMMVQGVLVRRPGGPSHQLSRGRGLGGVESQSKRGAWAVTVK</sequence>
<gene>
    <name evidence="2" type="ORF">Fmac_017584</name>
</gene>
<keyword evidence="3" id="KW-1185">Reference proteome</keyword>
<comment type="caution">
    <text evidence="2">The sequence shown here is derived from an EMBL/GenBank/DDBJ whole genome shotgun (WGS) entry which is preliminary data.</text>
</comment>
<accession>A0ABD1M376</accession>
<dbReference type="AlphaFoldDB" id="A0ABD1M376"/>
<feature type="region of interest" description="Disordered" evidence="1">
    <location>
        <begin position="46"/>
        <end position="77"/>
    </location>
</feature>
<dbReference type="EMBL" id="JBGMDY010000006">
    <property type="protein sequence ID" value="KAL2330003.1"/>
    <property type="molecule type" value="Genomic_DNA"/>
</dbReference>
<evidence type="ECO:0000313" key="3">
    <source>
        <dbReference type="Proteomes" id="UP001603857"/>
    </source>
</evidence>
<proteinExistence type="predicted"/>